<keyword evidence="2" id="KW-0732">Signal</keyword>
<dbReference type="EMBL" id="BRYB01002259">
    <property type="protein sequence ID" value="GMI42017.1"/>
    <property type="molecule type" value="Genomic_DNA"/>
</dbReference>
<keyword evidence="1" id="KW-1133">Transmembrane helix</keyword>
<dbReference type="Proteomes" id="UP001165060">
    <property type="component" value="Unassembled WGS sequence"/>
</dbReference>
<evidence type="ECO:0000256" key="2">
    <source>
        <dbReference type="SAM" id="SignalP"/>
    </source>
</evidence>
<accession>A0ABQ6N7N8</accession>
<name>A0ABQ6N7N8_9STRA</name>
<gene>
    <name evidence="3" type="ORF">TeGR_g10397</name>
</gene>
<feature type="chain" id="PRO_5047322519" evidence="2">
    <location>
        <begin position="24"/>
        <end position="344"/>
    </location>
</feature>
<comment type="caution">
    <text evidence="3">The sequence shown here is derived from an EMBL/GenBank/DDBJ whole genome shotgun (WGS) entry which is preliminary data.</text>
</comment>
<reference evidence="3 4" key="1">
    <citation type="journal article" date="2023" name="Commun. Biol.">
        <title>Genome analysis of Parmales, the sister group of diatoms, reveals the evolutionary specialization of diatoms from phago-mixotrophs to photoautotrophs.</title>
        <authorList>
            <person name="Ban H."/>
            <person name="Sato S."/>
            <person name="Yoshikawa S."/>
            <person name="Yamada K."/>
            <person name="Nakamura Y."/>
            <person name="Ichinomiya M."/>
            <person name="Sato N."/>
            <person name="Blanc-Mathieu R."/>
            <person name="Endo H."/>
            <person name="Kuwata A."/>
            <person name="Ogata H."/>
        </authorList>
    </citation>
    <scope>NUCLEOTIDE SEQUENCE [LARGE SCALE GENOMIC DNA]</scope>
</reference>
<evidence type="ECO:0000256" key="1">
    <source>
        <dbReference type="SAM" id="Phobius"/>
    </source>
</evidence>
<protein>
    <submittedName>
        <fullName evidence="3">Uncharacterized protein</fullName>
    </submittedName>
</protein>
<proteinExistence type="predicted"/>
<keyword evidence="4" id="KW-1185">Reference proteome</keyword>
<sequence length="344" mass="36220">MVRLASTLLLLCLCLWPASPFAALPPPALRAARSRGVRLFESGDPPPSPAAPSPALPSELQQEVDSKLSSVGWSIPGGDAELTSDDPFVMAVEASVQARTGGGLDGLLNPARLVNLERSLALARLELAKATGILPGGSTPGTLTLGLLRETLTEEIDDPAITTPEVEDIRREIDKLESQVSTEARTVFKGWLRNLFYGQAALTFALSGVMAFNPDLLFGGFGWYTEPKYALSQSVPVLGFWFWWLFIIPSLRSARPPPLLKSALDTAFFASPAVSFLMPFATKDTGAIWAANLAVVLLCLGKAALDEGGDGGGGGGGKKAPTGAAAFVLKALDFGSGQERGARK</sequence>
<keyword evidence="1" id="KW-0812">Transmembrane</keyword>
<feature type="transmembrane region" description="Helical" evidence="1">
    <location>
        <begin position="234"/>
        <end position="251"/>
    </location>
</feature>
<feature type="signal peptide" evidence="2">
    <location>
        <begin position="1"/>
        <end position="23"/>
    </location>
</feature>
<organism evidence="3 4">
    <name type="scientific">Tetraparma gracilis</name>
    <dbReference type="NCBI Taxonomy" id="2962635"/>
    <lineage>
        <taxon>Eukaryota</taxon>
        <taxon>Sar</taxon>
        <taxon>Stramenopiles</taxon>
        <taxon>Ochrophyta</taxon>
        <taxon>Bolidophyceae</taxon>
        <taxon>Parmales</taxon>
        <taxon>Triparmaceae</taxon>
        <taxon>Tetraparma</taxon>
    </lineage>
</organism>
<keyword evidence="1" id="KW-0472">Membrane</keyword>
<evidence type="ECO:0000313" key="3">
    <source>
        <dbReference type="EMBL" id="GMI42017.1"/>
    </source>
</evidence>
<evidence type="ECO:0000313" key="4">
    <source>
        <dbReference type="Proteomes" id="UP001165060"/>
    </source>
</evidence>